<name>A0A6G5A3X5_RHIMP</name>
<reference evidence="1" key="1">
    <citation type="submission" date="2020-03" db="EMBL/GenBank/DDBJ databases">
        <title>A transcriptome and proteome of the tick Rhipicephalus microplus shaped by the genetic composition of its hosts and developmental stage.</title>
        <authorList>
            <person name="Garcia G.R."/>
            <person name="Ribeiro J.M.C."/>
            <person name="Maruyama S.R."/>
            <person name="Gardinasse L.G."/>
            <person name="Nelson K."/>
            <person name="Ferreira B.R."/>
            <person name="Andrade T.G."/>
            <person name="Santos I.K.F.M."/>
        </authorList>
    </citation>
    <scope>NUCLEOTIDE SEQUENCE</scope>
    <source>
        <strain evidence="1">NSGR</strain>
        <tissue evidence="1">Salivary glands</tissue>
    </source>
</reference>
<evidence type="ECO:0000313" key="1">
    <source>
        <dbReference type="EMBL" id="NIE44870.1"/>
    </source>
</evidence>
<dbReference type="AlphaFoldDB" id="A0A6G5A3X5"/>
<organism evidence="1">
    <name type="scientific">Rhipicephalus microplus</name>
    <name type="common">Cattle tick</name>
    <name type="synonym">Boophilus microplus</name>
    <dbReference type="NCBI Taxonomy" id="6941"/>
    <lineage>
        <taxon>Eukaryota</taxon>
        <taxon>Metazoa</taxon>
        <taxon>Ecdysozoa</taxon>
        <taxon>Arthropoda</taxon>
        <taxon>Chelicerata</taxon>
        <taxon>Arachnida</taxon>
        <taxon>Acari</taxon>
        <taxon>Parasitiformes</taxon>
        <taxon>Ixodida</taxon>
        <taxon>Ixodoidea</taxon>
        <taxon>Ixodidae</taxon>
        <taxon>Rhipicephalinae</taxon>
        <taxon>Rhipicephalus</taxon>
        <taxon>Boophilus</taxon>
    </lineage>
</organism>
<proteinExistence type="predicted"/>
<accession>A0A6G5A3X5</accession>
<sequence length="111" mass="12606">MVESLDMCSTLLHQLLGVFTASLQMCWVSKASRFQHKEKYNMAAPLVRALHPKYIKYLSCTLWPVIFKETLLFALYLSLDASTAMYLCLTASVLEQITDLNNDKTPFILGP</sequence>
<protein>
    <submittedName>
        <fullName evidence="1">Uncharacterized protein</fullName>
    </submittedName>
</protein>
<dbReference type="EMBL" id="GIKN01002597">
    <property type="protein sequence ID" value="NIE44870.1"/>
    <property type="molecule type" value="Transcribed_RNA"/>
</dbReference>